<feature type="non-terminal residue" evidence="1">
    <location>
        <position position="102"/>
    </location>
</feature>
<dbReference type="Proteomes" id="UP000050509">
    <property type="component" value="Unassembled WGS sequence"/>
</dbReference>
<comment type="caution">
    <text evidence="1">The sequence shown here is derived from an EMBL/GenBank/DDBJ whole genome shotgun (WGS) entry which is preliminary data.</text>
</comment>
<evidence type="ECO:0000313" key="2">
    <source>
        <dbReference type="Proteomes" id="UP000050509"/>
    </source>
</evidence>
<gene>
    <name evidence="1" type="ORF">SE17_20240</name>
</gene>
<proteinExistence type="predicted"/>
<organism evidence="1 2">
    <name type="scientific">Kouleothrix aurantiaca</name>
    <dbReference type="NCBI Taxonomy" id="186479"/>
    <lineage>
        <taxon>Bacteria</taxon>
        <taxon>Bacillati</taxon>
        <taxon>Chloroflexota</taxon>
        <taxon>Chloroflexia</taxon>
        <taxon>Chloroflexales</taxon>
        <taxon>Roseiflexineae</taxon>
        <taxon>Roseiflexaceae</taxon>
        <taxon>Kouleothrix</taxon>
    </lineage>
</organism>
<name>A0A0P9D8C0_9CHLR</name>
<evidence type="ECO:0000313" key="1">
    <source>
        <dbReference type="EMBL" id="KPV51602.1"/>
    </source>
</evidence>
<sequence>MPTELIDVRGLEGPNLYMPQPGVFMRVRSDKNRTRRLKDALTDGAQSVGMVLGYLDLDTREDAAGVLIDATFTTPTPAIGVALAEYVVEGLNRQEASDEEWD</sequence>
<accession>A0A0P9D8C0</accession>
<protein>
    <submittedName>
        <fullName evidence="1">Uncharacterized protein</fullName>
    </submittedName>
</protein>
<dbReference type="InterPro" id="IPR032554">
    <property type="entry name" value="DUF4938"/>
</dbReference>
<dbReference type="Pfam" id="PF16292">
    <property type="entry name" value="DUF4938"/>
    <property type="match status" value="1"/>
</dbReference>
<reference evidence="1 2" key="1">
    <citation type="submission" date="2015-09" db="EMBL/GenBank/DDBJ databases">
        <title>Draft genome sequence of Kouleothrix aurantiaca JCM 19913.</title>
        <authorList>
            <person name="Hemp J."/>
        </authorList>
    </citation>
    <scope>NUCLEOTIDE SEQUENCE [LARGE SCALE GENOMIC DNA]</scope>
    <source>
        <strain evidence="1 2">COM-B</strain>
    </source>
</reference>
<dbReference type="AlphaFoldDB" id="A0A0P9D8C0"/>
<keyword evidence="2" id="KW-1185">Reference proteome</keyword>
<dbReference type="EMBL" id="LJCR01000846">
    <property type="protein sequence ID" value="KPV51602.1"/>
    <property type="molecule type" value="Genomic_DNA"/>
</dbReference>